<evidence type="ECO:0000256" key="7">
    <source>
        <dbReference type="RuleBase" id="RU363032"/>
    </source>
</evidence>
<evidence type="ECO:0000256" key="3">
    <source>
        <dbReference type="ARBA" id="ARBA00022475"/>
    </source>
</evidence>
<dbReference type="Gene3D" id="1.10.3720.10">
    <property type="entry name" value="MetI-like"/>
    <property type="match status" value="1"/>
</dbReference>
<comment type="caution">
    <text evidence="9">The sequence shown here is derived from an EMBL/GenBank/DDBJ whole genome shotgun (WGS) entry which is preliminary data.</text>
</comment>
<dbReference type="Pfam" id="PF00528">
    <property type="entry name" value="BPD_transp_1"/>
    <property type="match status" value="1"/>
</dbReference>
<keyword evidence="6 7" id="KW-0472">Membrane</keyword>
<accession>A0ABT2PGT8</accession>
<evidence type="ECO:0000256" key="1">
    <source>
        <dbReference type="ARBA" id="ARBA00004651"/>
    </source>
</evidence>
<dbReference type="PANTHER" id="PTHR43744:SF8">
    <property type="entry name" value="SN-GLYCEROL-3-PHOSPHATE TRANSPORT SYSTEM PERMEASE PROTEIN UGPE"/>
    <property type="match status" value="1"/>
</dbReference>
<dbReference type="CDD" id="cd06261">
    <property type="entry name" value="TM_PBP2"/>
    <property type="match status" value="1"/>
</dbReference>
<keyword evidence="10" id="KW-1185">Reference proteome</keyword>
<feature type="transmembrane region" description="Helical" evidence="7">
    <location>
        <begin position="183"/>
        <end position="208"/>
    </location>
</feature>
<keyword evidence="2 7" id="KW-0813">Transport</keyword>
<feature type="domain" description="ABC transmembrane type-1" evidence="8">
    <location>
        <begin position="72"/>
        <end position="263"/>
    </location>
</feature>
<dbReference type="SUPFAM" id="SSF161098">
    <property type="entry name" value="MetI-like"/>
    <property type="match status" value="1"/>
</dbReference>
<dbReference type="Proteomes" id="UP001300496">
    <property type="component" value="Unassembled WGS sequence"/>
</dbReference>
<reference evidence="9 10" key="1">
    <citation type="journal article" date="2024" name="Int. J. Syst. Evol. Microbiol.">
        <title>Microbacterium memoriense sp. nov., a member of the Actinomycetota from marine beach sediment of the north coast of Portugal.</title>
        <authorList>
            <person name="Santos J.D.N.D."/>
            <person name="Klimek D."/>
            <person name="Calusinska M."/>
            <person name="Lobo-da-Cunha A."/>
            <person name="Catita J."/>
            <person name="Goncalves H."/>
            <person name="Gonzalez I."/>
            <person name="Lage O.M."/>
        </authorList>
    </citation>
    <scope>NUCLEOTIDE SEQUENCE [LARGE SCALE GENOMIC DNA]</scope>
    <source>
        <strain evidence="9 10">PMIC_1C1B</strain>
    </source>
</reference>
<feature type="transmembrane region" description="Helical" evidence="7">
    <location>
        <begin position="110"/>
        <end position="131"/>
    </location>
</feature>
<organism evidence="9 10">
    <name type="scientific">Microbacterium memoriense</name>
    <dbReference type="NCBI Taxonomy" id="2978350"/>
    <lineage>
        <taxon>Bacteria</taxon>
        <taxon>Bacillati</taxon>
        <taxon>Actinomycetota</taxon>
        <taxon>Actinomycetes</taxon>
        <taxon>Micrococcales</taxon>
        <taxon>Microbacteriaceae</taxon>
        <taxon>Microbacterium</taxon>
    </lineage>
</organism>
<dbReference type="PANTHER" id="PTHR43744">
    <property type="entry name" value="ABC TRANSPORTER PERMEASE PROTEIN MG189-RELATED-RELATED"/>
    <property type="match status" value="1"/>
</dbReference>
<dbReference type="EMBL" id="JAODOR010000011">
    <property type="protein sequence ID" value="MCT9002879.1"/>
    <property type="molecule type" value="Genomic_DNA"/>
</dbReference>
<dbReference type="InterPro" id="IPR035906">
    <property type="entry name" value="MetI-like_sf"/>
</dbReference>
<comment type="subcellular location">
    <subcellularLocation>
        <location evidence="1 7">Cell membrane</location>
        <topology evidence="1 7">Multi-pass membrane protein</topology>
    </subcellularLocation>
</comment>
<comment type="similarity">
    <text evidence="7">Belongs to the binding-protein-dependent transport system permease family.</text>
</comment>
<proteinExistence type="inferred from homology"/>
<evidence type="ECO:0000313" key="10">
    <source>
        <dbReference type="Proteomes" id="UP001300496"/>
    </source>
</evidence>
<keyword evidence="4 7" id="KW-0812">Transmembrane</keyword>
<evidence type="ECO:0000256" key="2">
    <source>
        <dbReference type="ARBA" id="ARBA00022448"/>
    </source>
</evidence>
<dbReference type="InterPro" id="IPR000515">
    <property type="entry name" value="MetI-like"/>
</dbReference>
<feature type="transmembrane region" description="Helical" evidence="7">
    <location>
        <begin position="9"/>
        <end position="31"/>
    </location>
</feature>
<evidence type="ECO:0000259" key="8">
    <source>
        <dbReference type="PROSITE" id="PS50928"/>
    </source>
</evidence>
<feature type="transmembrane region" description="Helical" evidence="7">
    <location>
        <begin position="143"/>
        <end position="162"/>
    </location>
</feature>
<keyword evidence="5 7" id="KW-1133">Transmembrane helix</keyword>
<evidence type="ECO:0000256" key="6">
    <source>
        <dbReference type="ARBA" id="ARBA00023136"/>
    </source>
</evidence>
<dbReference type="RefSeq" id="WP_261607398.1">
    <property type="nucleotide sequence ID" value="NZ_JAODOR010000011.1"/>
</dbReference>
<feature type="transmembrane region" description="Helical" evidence="7">
    <location>
        <begin position="72"/>
        <end position="98"/>
    </location>
</feature>
<gene>
    <name evidence="9" type="ORF">N4R40_10925</name>
</gene>
<sequence>MNAQPRRPWLWTLSFTVIALAYLYPIALVVINSFKGKVYIADNPFSLPTAESFVGWQNYIEGVRKTDLITSFGWSLVITVGSALLILAGTSMTAWWIVRMDNRFAKTLYTSFLFNLVVPFQMVMFTLSWLADSLGLSNPFGLWIIYLGFGAGLAVFIFTGFVKGIPYEIEEAATIDGCGPVRTFFLIVLPVMKPAVITVAILEVMWLWNDYLLPYLTLDLKKYMTIPISVQYLKGGYGAVDMGAMMGVLVLALIPVIVFYLFSQKHIIQGVVAGAVKG</sequence>
<protein>
    <submittedName>
        <fullName evidence="9">Carbohydrate ABC transporter permease</fullName>
    </submittedName>
</protein>
<name>A0ABT2PGT8_9MICO</name>
<evidence type="ECO:0000256" key="5">
    <source>
        <dbReference type="ARBA" id="ARBA00022989"/>
    </source>
</evidence>
<keyword evidence="3" id="KW-1003">Cell membrane</keyword>
<evidence type="ECO:0000313" key="9">
    <source>
        <dbReference type="EMBL" id="MCT9002879.1"/>
    </source>
</evidence>
<feature type="transmembrane region" description="Helical" evidence="7">
    <location>
        <begin position="242"/>
        <end position="262"/>
    </location>
</feature>
<evidence type="ECO:0000256" key="4">
    <source>
        <dbReference type="ARBA" id="ARBA00022692"/>
    </source>
</evidence>
<dbReference type="PROSITE" id="PS50928">
    <property type="entry name" value="ABC_TM1"/>
    <property type="match status" value="1"/>
</dbReference>